<protein>
    <recommendedName>
        <fullName evidence="7">Outer-membrane lipoprotein carrier protein</fullName>
    </recommendedName>
</protein>
<evidence type="ECO:0000256" key="2">
    <source>
        <dbReference type="ARBA" id="ARBA00022448"/>
    </source>
</evidence>
<evidence type="ECO:0008006" key="7">
    <source>
        <dbReference type="Google" id="ProtNLM"/>
    </source>
</evidence>
<keyword evidence="2" id="KW-0813">Transport</keyword>
<comment type="caution">
    <text evidence="5">The sequence shown here is derived from an EMBL/GenBank/DDBJ whole genome shotgun (WGS) entry which is preliminary data.</text>
</comment>
<dbReference type="AlphaFoldDB" id="A0A0R2PQL2"/>
<comment type="subunit">
    <text evidence="1">Monomer.</text>
</comment>
<dbReference type="GO" id="GO:0015031">
    <property type="term" value="P:protein transport"/>
    <property type="evidence" value="ECO:0007669"/>
    <property type="project" value="UniProtKB-KW"/>
</dbReference>
<reference evidence="6" key="1">
    <citation type="submission" date="2015-10" db="EMBL/GenBank/DDBJ databases">
        <title>Metagenome-Assembled Genomes uncover a global brackish microbiome.</title>
        <authorList>
            <person name="Hugerth L.W."/>
            <person name="Larsson J."/>
            <person name="Alneberg J."/>
            <person name="Lindh M.V."/>
            <person name="Legrand C."/>
            <person name="Pinhassi J."/>
            <person name="Andersson A."/>
        </authorList>
    </citation>
    <scope>NUCLEOTIDE SEQUENCE [LARGE SCALE GENOMIC DNA]</scope>
</reference>
<evidence type="ECO:0000313" key="6">
    <source>
        <dbReference type="Proteomes" id="UP000050874"/>
    </source>
</evidence>
<evidence type="ECO:0000313" key="5">
    <source>
        <dbReference type="EMBL" id="KRO40318.1"/>
    </source>
</evidence>
<organism evidence="5 6">
    <name type="scientific">SAR86 cluster bacterium BACL1 MAG-120920-bin57</name>
    <dbReference type="NCBI Taxonomy" id="1655571"/>
    <lineage>
        <taxon>Bacteria</taxon>
        <taxon>Pseudomonadati</taxon>
        <taxon>Pseudomonadota</taxon>
        <taxon>Gammaproteobacteria</taxon>
        <taxon>SAR86 cluster</taxon>
    </lineage>
</organism>
<dbReference type="InterPro" id="IPR029046">
    <property type="entry name" value="LolA/LolB/LppX"/>
</dbReference>
<sequence>MSPKLFLILATLTFLVSAQQQPSLGHLNKALLKNYSFVERSLDPTGLKIEESRGEILFNAAGFTVNISTPFKERYEVTQERVTILDIDLNQSRIINLEDVDSIFIKALLNGIDDQSPNYEVSLTQPNILTLRPIDNSSNIDFIFNKEILGAIRYKDNLQIEHSIELTEL</sequence>
<gene>
    <name evidence="5" type="ORF">ABR63_04645</name>
</gene>
<evidence type="ECO:0000256" key="3">
    <source>
        <dbReference type="ARBA" id="ARBA00022729"/>
    </source>
</evidence>
<dbReference type="EMBL" id="LIAV01000135">
    <property type="protein sequence ID" value="KRO40318.1"/>
    <property type="molecule type" value="Genomic_DNA"/>
</dbReference>
<dbReference type="Proteomes" id="UP000050874">
    <property type="component" value="Unassembled WGS sequence"/>
</dbReference>
<dbReference type="SUPFAM" id="SSF89392">
    <property type="entry name" value="Prokaryotic lipoproteins and lipoprotein localization factors"/>
    <property type="match status" value="1"/>
</dbReference>
<evidence type="ECO:0000256" key="1">
    <source>
        <dbReference type="ARBA" id="ARBA00011245"/>
    </source>
</evidence>
<evidence type="ECO:0000256" key="4">
    <source>
        <dbReference type="ARBA" id="ARBA00022927"/>
    </source>
</evidence>
<name>A0A0R2PQL2_9GAMM</name>
<dbReference type="Gene3D" id="2.50.20.10">
    <property type="entry name" value="Lipoprotein localisation LolA/LolB/LppX"/>
    <property type="match status" value="1"/>
</dbReference>
<accession>A0A0R2PQL2</accession>
<keyword evidence="4" id="KW-0653">Protein transport</keyword>
<proteinExistence type="predicted"/>
<keyword evidence="3" id="KW-0732">Signal</keyword>